<feature type="transmembrane region" description="Helical" evidence="1">
    <location>
        <begin position="7"/>
        <end position="24"/>
    </location>
</feature>
<evidence type="ECO:0000313" key="4">
    <source>
        <dbReference type="Proteomes" id="UP000216133"/>
    </source>
</evidence>
<name>A0A268NXI0_SHOCL</name>
<keyword evidence="1" id="KW-0472">Membrane</keyword>
<sequence length="130" mass="14877">MLRTRIKFIYVPLIIVANAIGGIWAYDDFLYWLIVSNAVVFAIIAFNEWLSRSFEKDNHAKKKAIQEFVSEQLGVAKDDITIIRMDESALVKVNRNIYQVIHGSRENYLVQAGTLVSQHSSDTQEPKPHV</sequence>
<proteinExistence type="predicted"/>
<evidence type="ECO:0000313" key="3">
    <source>
        <dbReference type="EMBL" id="PAF27292.1"/>
    </source>
</evidence>
<dbReference type="Proteomes" id="UP000216133">
    <property type="component" value="Unassembled WGS sequence"/>
</dbReference>
<dbReference type="AlphaFoldDB" id="A0A268NXI0"/>
<dbReference type="RefSeq" id="WP_095327013.1">
    <property type="nucleotide sequence ID" value="NZ_NPBS01000018.1"/>
</dbReference>
<keyword evidence="1" id="KW-1133">Transmembrane helix</keyword>
<dbReference type="Proteomes" id="UP000216207">
    <property type="component" value="Unassembled WGS sequence"/>
</dbReference>
<evidence type="ECO:0000313" key="2">
    <source>
        <dbReference type="EMBL" id="PAE87770.1"/>
    </source>
</evidence>
<accession>A0A268NXI0</accession>
<keyword evidence="1" id="KW-0812">Transmembrane</keyword>
<dbReference type="EMBL" id="NPCC01000029">
    <property type="protein sequence ID" value="PAE87770.1"/>
    <property type="molecule type" value="Genomic_DNA"/>
</dbReference>
<gene>
    <name evidence="3" type="ORF">CHH61_03965</name>
    <name evidence="2" type="ORF">CHH72_16710</name>
</gene>
<reference evidence="4 5" key="1">
    <citation type="submission" date="2017-07" db="EMBL/GenBank/DDBJ databases">
        <title>Isolation and whole genome analysis of endospore-forming bacteria from heroin.</title>
        <authorList>
            <person name="Kalinowski J."/>
            <person name="Ahrens B."/>
            <person name="Al-Dilaimi A."/>
            <person name="Winkler A."/>
            <person name="Wibberg D."/>
            <person name="Schleenbecker U."/>
            <person name="Ruckert C."/>
            <person name="Wolfel R."/>
            <person name="Grass G."/>
        </authorList>
    </citation>
    <scope>NUCLEOTIDE SEQUENCE [LARGE SCALE GENOMIC DNA]</scope>
    <source>
        <strain evidence="3 4">7523-2</strain>
        <strain evidence="2 5">7539</strain>
    </source>
</reference>
<protein>
    <recommendedName>
        <fullName evidence="6">DUF3290 domain-containing protein</fullName>
    </recommendedName>
</protein>
<dbReference type="EMBL" id="NPBS01000018">
    <property type="protein sequence ID" value="PAF27292.1"/>
    <property type="molecule type" value="Genomic_DNA"/>
</dbReference>
<organism evidence="2 5">
    <name type="scientific">Shouchella clausii</name>
    <name type="common">Alkalihalobacillus clausii</name>
    <dbReference type="NCBI Taxonomy" id="79880"/>
    <lineage>
        <taxon>Bacteria</taxon>
        <taxon>Bacillati</taxon>
        <taxon>Bacillota</taxon>
        <taxon>Bacilli</taxon>
        <taxon>Bacillales</taxon>
        <taxon>Bacillaceae</taxon>
        <taxon>Shouchella</taxon>
    </lineage>
</organism>
<evidence type="ECO:0000256" key="1">
    <source>
        <dbReference type="SAM" id="Phobius"/>
    </source>
</evidence>
<feature type="transmembrane region" description="Helical" evidence="1">
    <location>
        <begin position="30"/>
        <end position="50"/>
    </location>
</feature>
<evidence type="ECO:0000313" key="5">
    <source>
        <dbReference type="Proteomes" id="UP000216207"/>
    </source>
</evidence>
<comment type="caution">
    <text evidence="2">The sequence shown here is derived from an EMBL/GenBank/DDBJ whole genome shotgun (WGS) entry which is preliminary data.</text>
</comment>
<evidence type="ECO:0008006" key="6">
    <source>
        <dbReference type="Google" id="ProtNLM"/>
    </source>
</evidence>